<evidence type="ECO:0000256" key="3">
    <source>
        <dbReference type="ARBA" id="ARBA00022692"/>
    </source>
</evidence>
<dbReference type="GO" id="GO:0008320">
    <property type="term" value="F:protein transmembrane transporter activity"/>
    <property type="evidence" value="ECO:0007669"/>
    <property type="project" value="InterPro"/>
</dbReference>
<gene>
    <name evidence="9" type="primary">secE</name>
    <name evidence="9" type="ORF">BUANCORI2928_035</name>
</gene>
<name>A0AAT9IG23_9GAMM</name>
<evidence type="ECO:0000256" key="4">
    <source>
        <dbReference type="ARBA" id="ARBA00022927"/>
    </source>
</evidence>
<dbReference type="GO" id="GO:0006886">
    <property type="term" value="P:intracellular protein transport"/>
    <property type="evidence" value="ECO:0007669"/>
    <property type="project" value="InterPro"/>
</dbReference>
<feature type="transmembrane region" description="Helical" evidence="8">
    <location>
        <begin position="41"/>
        <end position="69"/>
    </location>
</feature>
<dbReference type="InterPro" id="IPR005807">
    <property type="entry name" value="SecE_bac"/>
</dbReference>
<sequence length="127" mass="14980">MGYNCQLKTLFNIKEWHKWLFIFLSYCSIEISNFYREKLCIFLHIIILSVFFICIVITVFCTKIGRYVINLLIESKKEIKNVICPSIKDTFYTSLFIIVITVLMSLVIYGIDKTFFYLISCIIKLGC</sequence>
<dbReference type="GO" id="GO:0009306">
    <property type="term" value="P:protein secretion"/>
    <property type="evidence" value="ECO:0007669"/>
    <property type="project" value="InterPro"/>
</dbReference>
<accession>A0AAT9IG23</accession>
<evidence type="ECO:0000256" key="5">
    <source>
        <dbReference type="ARBA" id="ARBA00022989"/>
    </source>
</evidence>
<evidence type="ECO:0000256" key="7">
    <source>
        <dbReference type="ARBA" id="ARBA00023136"/>
    </source>
</evidence>
<evidence type="ECO:0000313" key="9">
    <source>
        <dbReference type="EMBL" id="CAL4042100.1"/>
    </source>
</evidence>
<evidence type="ECO:0000256" key="2">
    <source>
        <dbReference type="ARBA" id="ARBA00022448"/>
    </source>
</evidence>
<comment type="subcellular location">
    <subcellularLocation>
        <location evidence="1">Membrane</location>
    </subcellularLocation>
</comment>
<keyword evidence="4" id="KW-0653">Protein transport</keyword>
<organism evidence="9">
    <name type="scientific">Buchnera aphidicola</name>
    <name type="common">Anoecia corni</name>
    <dbReference type="NCBI Taxonomy" id="2994477"/>
    <lineage>
        <taxon>Bacteria</taxon>
        <taxon>Pseudomonadati</taxon>
        <taxon>Pseudomonadota</taxon>
        <taxon>Gammaproteobacteria</taxon>
        <taxon>Enterobacterales</taxon>
        <taxon>Erwiniaceae</taxon>
        <taxon>Buchnera</taxon>
    </lineage>
</organism>
<dbReference type="InterPro" id="IPR001901">
    <property type="entry name" value="Translocase_SecE/Sec61-g"/>
</dbReference>
<keyword evidence="3 8" id="KW-0812">Transmembrane</keyword>
<dbReference type="GO" id="GO:0006605">
    <property type="term" value="P:protein targeting"/>
    <property type="evidence" value="ECO:0007669"/>
    <property type="project" value="InterPro"/>
</dbReference>
<evidence type="ECO:0000256" key="1">
    <source>
        <dbReference type="ARBA" id="ARBA00004370"/>
    </source>
</evidence>
<keyword evidence="2" id="KW-0813">Transport</keyword>
<evidence type="ECO:0000256" key="6">
    <source>
        <dbReference type="ARBA" id="ARBA00023010"/>
    </source>
</evidence>
<proteinExistence type="predicted"/>
<reference evidence="9" key="1">
    <citation type="submission" date="2024-06" db="EMBL/GenBank/DDBJ databases">
        <authorList>
            <person name="Manzano-Marin A."/>
            <person name="Manzano-Marin A."/>
            <person name="Alejandro Manzano Marin A."/>
        </authorList>
    </citation>
    <scope>NUCLEOTIDE SEQUENCE</scope>
    <source>
        <strain evidence="9">Ancorni-2928</strain>
    </source>
</reference>
<dbReference type="RefSeq" id="WP_367681023.1">
    <property type="nucleotide sequence ID" value="NZ_OZ060371.1"/>
</dbReference>
<keyword evidence="6" id="KW-0811">Translocation</keyword>
<dbReference type="EMBL" id="OZ060371">
    <property type="protein sequence ID" value="CAL4042100.1"/>
    <property type="molecule type" value="Genomic_DNA"/>
</dbReference>
<protein>
    <submittedName>
        <fullName evidence="9">Protein translocase subunit SecE</fullName>
    </submittedName>
</protein>
<dbReference type="Pfam" id="PF00584">
    <property type="entry name" value="SecE"/>
    <property type="match status" value="1"/>
</dbReference>
<keyword evidence="7 8" id="KW-0472">Membrane</keyword>
<dbReference type="Gene3D" id="1.20.5.1030">
    <property type="entry name" value="Preprotein translocase secy subunit"/>
    <property type="match status" value="1"/>
</dbReference>
<keyword evidence="5 8" id="KW-1133">Transmembrane helix</keyword>
<dbReference type="InterPro" id="IPR038379">
    <property type="entry name" value="SecE_sf"/>
</dbReference>
<dbReference type="AlphaFoldDB" id="A0AAT9IG23"/>
<dbReference type="GO" id="GO:0016020">
    <property type="term" value="C:membrane"/>
    <property type="evidence" value="ECO:0007669"/>
    <property type="project" value="UniProtKB-SubCell"/>
</dbReference>
<dbReference type="NCBIfam" id="TIGR00964">
    <property type="entry name" value="secE_bact"/>
    <property type="match status" value="1"/>
</dbReference>
<feature type="transmembrane region" description="Helical" evidence="8">
    <location>
        <begin position="90"/>
        <end position="111"/>
    </location>
</feature>
<evidence type="ECO:0000256" key="8">
    <source>
        <dbReference type="SAM" id="Phobius"/>
    </source>
</evidence>
<dbReference type="PRINTS" id="PR01650">
    <property type="entry name" value="SECETRNLCASE"/>
</dbReference>